<sequence>MASAALRRAAGRATRLCCGLSLLQLPLALVAVLPLPGPEFKRGQWSFRVLGLGLFGLSCCAYPLCALACLVVSESEEGTVSACERGACWTKDEMLSYRPEAIEEANLFNISFLGNWTK</sequence>
<dbReference type="EMBL" id="CAXAMN010017335">
    <property type="protein sequence ID" value="CAK9050318.1"/>
    <property type="molecule type" value="Genomic_DNA"/>
</dbReference>
<keyword evidence="1" id="KW-1133">Transmembrane helix</keyword>
<evidence type="ECO:0000313" key="2">
    <source>
        <dbReference type="EMBL" id="CAK9050318.1"/>
    </source>
</evidence>
<evidence type="ECO:0000313" key="3">
    <source>
        <dbReference type="Proteomes" id="UP001642484"/>
    </source>
</evidence>
<keyword evidence="1" id="KW-0812">Transmembrane</keyword>
<proteinExistence type="predicted"/>
<keyword evidence="3" id="KW-1185">Reference proteome</keyword>
<accession>A0ABP0MGJ4</accession>
<organism evidence="2 3">
    <name type="scientific">Durusdinium trenchii</name>
    <dbReference type="NCBI Taxonomy" id="1381693"/>
    <lineage>
        <taxon>Eukaryota</taxon>
        <taxon>Sar</taxon>
        <taxon>Alveolata</taxon>
        <taxon>Dinophyceae</taxon>
        <taxon>Suessiales</taxon>
        <taxon>Symbiodiniaceae</taxon>
        <taxon>Durusdinium</taxon>
    </lineage>
</organism>
<name>A0ABP0MGJ4_9DINO</name>
<feature type="transmembrane region" description="Helical" evidence="1">
    <location>
        <begin position="50"/>
        <end position="72"/>
    </location>
</feature>
<keyword evidence="1" id="KW-0472">Membrane</keyword>
<reference evidence="2 3" key="1">
    <citation type="submission" date="2024-02" db="EMBL/GenBank/DDBJ databases">
        <authorList>
            <person name="Chen Y."/>
            <person name="Shah S."/>
            <person name="Dougan E. K."/>
            <person name="Thang M."/>
            <person name="Chan C."/>
        </authorList>
    </citation>
    <scope>NUCLEOTIDE SEQUENCE [LARGE SCALE GENOMIC DNA]</scope>
</reference>
<protein>
    <submittedName>
        <fullName evidence="2">Uncharacterized protein</fullName>
    </submittedName>
</protein>
<gene>
    <name evidence="2" type="ORF">CCMP2556_LOCUS25661</name>
</gene>
<comment type="caution">
    <text evidence="2">The sequence shown here is derived from an EMBL/GenBank/DDBJ whole genome shotgun (WGS) entry which is preliminary data.</text>
</comment>
<evidence type="ECO:0000256" key="1">
    <source>
        <dbReference type="SAM" id="Phobius"/>
    </source>
</evidence>
<dbReference type="Proteomes" id="UP001642484">
    <property type="component" value="Unassembled WGS sequence"/>
</dbReference>